<sequence>MDAEFLALRASDLDIAADAMVSVYCRIDHTNRATVSSGVVVAGTGENRRGDVIVTTGHGVGNYGEDIRQDCWVQLDNGTRYRIHRIANSRSMAGASQDWAVVMTDRPIAEPVMRLPVITLESANRGVLRVAMFGRRFSNTDCRLNLNSRMVSDGQRVFLHDCGSERGQSGAPLVARVNGEVTVIALNLGRVTNADDPDGESALALGLDGGFLAVLDSALRDAAEPATNFAQARHDRRDTAGTRQ</sequence>
<gene>
    <name evidence="1" type="ORF">V0U35_05590</name>
</gene>
<keyword evidence="2" id="KW-1185">Reference proteome</keyword>
<evidence type="ECO:0000313" key="2">
    <source>
        <dbReference type="Proteomes" id="UP001310692"/>
    </source>
</evidence>
<reference evidence="1 2" key="1">
    <citation type="submission" date="2024-01" db="EMBL/GenBank/DDBJ databases">
        <title>Hyphobacterium bacterium isolated from marine sediment.</title>
        <authorList>
            <person name="Zhao S."/>
        </authorList>
    </citation>
    <scope>NUCLEOTIDE SEQUENCE [LARGE SCALE GENOMIC DNA]</scope>
    <source>
        <strain evidence="1 2">Y60-23</strain>
    </source>
</reference>
<dbReference type="Pfam" id="PF13365">
    <property type="entry name" value="Trypsin_2"/>
    <property type="match status" value="1"/>
</dbReference>
<comment type="caution">
    <text evidence="1">The sequence shown here is derived from an EMBL/GenBank/DDBJ whole genome shotgun (WGS) entry which is preliminary data.</text>
</comment>
<name>A0ABU7LXY3_9PROT</name>
<dbReference type="Gene3D" id="2.40.10.10">
    <property type="entry name" value="Trypsin-like serine proteases"/>
    <property type="match status" value="2"/>
</dbReference>
<proteinExistence type="predicted"/>
<protein>
    <submittedName>
        <fullName evidence="1">Trypsin-like peptidase domain-containing protein</fullName>
    </submittedName>
</protein>
<accession>A0ABU7LXY3</accession>
<dbReference type="RefSeq" id="WP_330195688.1">
    <property type="nucleotide sequence ID" value="NZ_JAZDRO010000002.1"/>
</dbReference>
<dbReference type="EMBL" id="JAZDRO010000002">
    <property type="protein sequence ID" value="MEE2566147.1"/>
    <property type="molecule type" value="Genomic_DNA"/>
</dbReference>
<dbReference type="InterPro" id="IPR009003">
    <property type="entry name" value="Peptidase_S1_PA"/>
</dbReference>
<dbReference type="SUPFAM" id="SSF50494">
    <property type="entry name" value="Trypsin-like serine proteases"/>
    <property type="match status" value="1"/>
</dbReference>
<evidence type="ECO:0000313" key="1">
    <source>
        <dbReference type="EMBL" id="MEE2566147.1"/>
    </source>
</evidence>
<dbReference type="InterPro" id="IPR043504">
    <property type="entry name" value="Peptidase_S1_PA_chymotrypsin"/>
</dbReference>
<dbReference type="Proteomes" id="UP001310692">
    <property type="component" value="Unassembled WGS sequence"/>
</dbReference>
<organism evidence="1 2">
    <name type="scientific">Hyphobacterium marinum</name>
    <dbReference type="NCBI Taxonomy" id="3116574"/>
    <lineage>
        <taxon>Bacteria</taxon>
        <taxon>Pseudomonadati</taxon>
        <taxon>Pseudomonadota</taxon>
        <taxon>Alphaproteobacteria</taxon>
        <taxon>Maricaulales</taxon>
        <taxon>Maricaulaceae</taxon>
        <taxon>Hyphobacterium</taxon>
    </lineage>
</organism>